<dbReference type="GO" id="GO:0046872">
    <property type="term" value="F:metal ion binding"/>
    <property type="evidence" value="ECO:0007669"/>
    <property type="project" value="UniProtKB-KW"/>
</dbReference>
<feature type="binding site" evidence="22">
    <location>
        <position position="11"/>
    </location>
    <ligand>
        <name>ATP</name>
        <dbReference type="ChEBI" id="CHEBI:30616"/>
    </ligand>
</feature>
<keyword evidence="10 23" id="KW-0479">Metal-binding</keyword>
<comment type="function">
    <text evidence="24">Catalyzes the ATP-dependent phosphorylation of sn-l,2-diacylglycerol (DAG) to phosphatidic acid. Involved in the recycling of diacylglycerol produced as a by-product during membrane-derived oligosaccharide (MDO) biosynthesis.</text>
</comment>
<gene>
    <name evidence="25" type="ORF">DFQ59_108111</name>
</gene>
<feature type="binding site" evidence="22">
    <location>
        <position position="78"/>
    </location>
    <ligand>
        <name>ATP</name>
        <dbReference type="ChEBI" id="CHEBI:30616"/>
    </ligand>
</feature>
<proteinExistence type="inferred from homology"/>
<evidence type="ECO:0000256" key="16">
    <source>
        <dbReference type="ARBA" id="ARBA00023098"/>
    </source>
</evidence>
<dbReference type="Pfam" id="PF01219">
    <property type="entry name" value="DAGK_prokar"/>
    <property type="match status" value="1"/>
</dbReference>
<evidence type="ECO:0000256" key="6">
    <source>
        <dbReference type="ARBA" id="ARBA00022516"/>
    </source>
</evidence>
<feature type="binding site" evidence="22">
    <location>
        <begin position="96"/>
        <end position="97"/>
    </location>
    <ligand>
        <name>ATP</name>
        <dbReference type="ChEBI" id="CHEBI:30616"/>
    </ligand>
</feature>
<evidence type="ECO:0000256" key="3">
    <source>
        <dbReference type="ARBA" id="ARBA00012133"/>
    </source>
</evidence>
<organism evidence="25 26">
    <name type="scientific">Thioalbus denitrificans</name>
    <dbReference type="NCBI Taxonomy" id="547122"/>
    <lineage>
        <taxon>Bacteria</taxon>
        <taxon>Pseudomonadati</taxon>
        <taxon>Pseudomonadota</taxon>
        <taxon>Gammaproteobacteria</taxon>
        <taxon>Chromatiales</taxon>
        <taxon>Ectothiorhodospiraceae</taxon>
        <taxon>Thioalbus</taxon>
    </lineage>
</organism>
<dbReference type="PANTHER" id="PTHR34299">
    <property type="entry name" value="DIACYLGLYCEROL KINASE"/>
    <property type="match status" value="1"/>
</dbReference>
<reference evidence="25 26" key="1">
    <citation type="submission" date="2018-07" db="EMBL/GenBank/DDBJ databases">
        <title>Genomic Encyclopedia of Type Strains, Phase IV (KMG-IV): sequencing the most valuable type-strain genomes for metagenomic binning, comparative biology and taxonomic classification.</title>
        <authorList>
            <person name="Goeker M."/>
        </authorList>
    </citation>
    <scope>NUCLEOTIDE SEQUENCE [LARGE SCALE GENOMIC DNA]</scope>
    <source>
        <strain evidence="25 26">DSM 26407</strain>
    </source>
</reference>
<evidence type="ECO:0000256" key="14">
    <source>
        <dbReference type="ARBA" id="ARBA00022842"/>
    </source>
</evidence>
<dbReference type="GO" id="GO:0005886">
    <property type="term" value="C:plasma membrane"/>
    <property type="evidence" value="ECO:0007669"/>
    <property type="project" value="UniProtKB-SubCell"/>
</dbReference>
<feature type="binding site" evidence="22">
    <location>
        <position position="18"/>
    </location>
    <ligand>
        <name>ATP</name>
        <dbReference type="ChEBI" id="CHEBI:30616"/>
    </ligand>
</feature>
<keyword evidence="8 24" id="KW-0808">Transferase</keyword>
<evidence type="ECO:0000256" key="13">
    <source>
        <dbReference type="ARBA" id="ARBA00022840"/>
    </source>
</evidence>
<comment type="catalytic activity">
    <reaction evidence="24">
        <text>a 1,2-diacyl-sn-glycerol + ATP = a 1,2-diacyl-sn-glycero-3-phosphate + ADP + H(+)</text>
        <dbReference type="Rhea" id="RHEA:10272"/>
        <dbReference type="ChEBI" id="CHEBI:15378"/>
        <dbReference type="ChEBI" id="CHEBI:17815"/>
        <dbReference type="ChEBI" id="CHEBI:30616"/>
        <dbReference type="ChEBI" id="CHEBI:58608"/>
        <dbReference type="ChEBI" id="CHEBI:456216"/>
        <dbReference type="EC" id="2.7.1.107"/>
    </reaction>
</comment>
<feature type="binding site" evidence="21">
    <location>
        <position position="100"/>
    </location>
    <ligand>
        <name>substrate</name>
    </ligand>
</feature>
<feature type="binding site" evidence="22">
    <location>
        <position position="30"/>
    </location>
    <ligand>
        <name>ATP</name>
        <dbReference type="ChEBI" id="CHEBI:30616"/>
    </ligand>
</feature>
<comment type="cofactor">
    <cofactor evidence="23">
        <name>Mg(2+)</name>
        <dbReference type="ChEBI" id="CHEBI:18420"/>
    </cofactor>
    <text evidence="23">Mn(2+), Zn(2+), Cd(2+) and Co(2+) support activity to lesser extents.</text>
</comment>
<evidence type="ECO:0000256" key="8">
    <source>
        <dbReference type="ARBA" id="ARBA00022679"/>
    </source>
</evidence>
<keyword evidence="16 24" id="KW-0443">Lipid metabolism</keyword>
<evidence type="ECO:0000256" key="19">
    <source>
        <dbReference type="ARBA" id="ARBA00023264"/>
    </source>
</evidence>
<dbReference type="AlphaFoldDB" id="A0A369C2S0"/>
<feature type="binding site" evidence="21">
    <location>
        <position position="71"/>
    </location>
    <ligand>
        <name>substrate</name>
    </ligand>
</feature>
<evidence type="ECO:0000313" key="25">
    <source>
        <dbReference type="EMBL" id="RCX28083.1"/>
    </source>
</evidence>
<evidence type="ECO:0000256" key="15">
    <source>
        <dbReference type="ARBA" id="ARBA00022989"/>
    </source>
</evidence>
<evidence type="ECO:0000256" key="7">
    <source>
        <dbReference type="ARBA" id="ARBA00022519"/>
    </source>
</evidence>
<feature type="binding site" evidence="23">
    <location>
        <position position="30"/>
    </location>
    <ligand>
        <name>a divalent metal cation</name>
        <dbReference type="ChEBI" id="CHEBI:60240"/>
    </ligand>
</feature>
<dbReference type="InterPro" id="IPR036945">
    <property type="entry name" value="DAGK_sf"/>
</dbReference>
<evidence type="ECO:0000256" key="22">
    <source>
        <dbReference type="PIRSR" id="PIRSR600829-3"/>
    </source>
</evidence>
<keyword evidence="9 24" id="KW-0812">Transmembrane</keyword>
<keyword evidence="14 23" id="KW-0460">Magnesium</keyword>
<feature type="binding site" evidence="21">
    <location>
        <position position="11"/>
    </location>
    <ligand>
        <name>substrate</name>
    </ligand>
</feature>
<keyword evidence="13 22" id="KW-0067">ATP-binding</keyword>
<evidence type="ECO:0000256" key="12">
    <source>
        <dbReference type="ARBA" id="ARBA00022777"/>
    </source>
</evidence>
<keyword evidence="17 24" id="KW-0472">Membrane</keyword>
<sequence length="125" mass="13373">MNNDRISDLGRVARALGYSLAGFRTTWRHEAAFRQEVVLCALLAPLGLWLGATPLEKALLVGCLVLVLIVELLNTAVEAAIDRVGLDRHPLSARAKDIGSAAVLTALLNVALVWGLVLGLPLLWA</sequence>
<dbReference type="InterPro" id="IPR033718">
    <property type="entry name" value="DAGK_prok"/>
</dbReference>
<evidence type="ECO:0000256" key="18">
    <source>
        <dbReference type="ARBA" id="ARBA00023209"/>
    </source>
</evidence>
<evidence type="ECO:0000256" key="20">
    <source>
        <dbReference type="PIRSR" id="PIRSR600829-1"/>
    </source>
</evidence>
<dbReference type="InterPro" id="IPR000829">
    <property type="entry name" value="DAGK"/>
</dbReference>
<evidence type="ECO:0000256" key="2">
    <source>
        <dbReference type="ARBA" id="ARBA00005967"/>
    </source>
</evidence>
<dbReference type="Proteomes" id="UP000252707">
    <property type="component" value="Unassembled WGS sequence"/>
</dbReference>
<keyword evidence="18" id="KW-0594">Phospholipid biosynthesis</keyword>
<keyword evidence="11 22" id="KW-0547">Nucleotide-binding</keyword>
<dbReference type="Gene3D" id="1.10.287.3610">
    <property type="match status" value="1"/>
</dbReference>
<keyword evidence="7 24" id="KW-0997">Cell inner membrane</keyword>
<evidence type="ECO:0000256" key="11">
    <source>
        <dbReference type="ARBA" id="ARBA00022741"/>
    </source>
</evidence>
<keyword evidence="5" id="KW-1003">Cell membrane</keyword>
<comment type="similarity">
    <text evidence="2 24">Belongs to the bacterial diacylglycerol kinase family.</text>
</comment>
<dbReference type="GO" id="GO:0005524">
    <property type="term" value="F:ATP binding"/>
    <property type="evidence" value="ECO:0007669"/>
    <property type="project" value="UniProtKB-KW"/>
</dbReference>
<feature type="transmembrane region" description="Helical" evidence="24">
    <location>
        <begin position="98"/>
        <end position="124"/>
    </location>
</feature>
<feature type="binding site" evidence="23">
    <location>
        <position position="78"/>
    </location>
    <ligand>
        <name>a divalent metal cation</name>
        <dbReference type="ChEBI" id="CHEBI:60240"/>
    </ligand>
</feature>
<keyword evidence="15 24" id="KW-1133">Transmembrane helix</keyword>
<evidence type="ECO:0000256" key="10">
    <source>
        <dbReference type="ARBA" id="ARBA00022723"/>
    </source>
</evidence>
<evidence type="ECO:0000256" key="21">
    <source>
        <dbReference type="PIRSR" id="PIRSR600829-2"/>
    </source>
</evidence>
<feature type="transmembrane region" description="Helical" evidence="24">
    <location>
        <begin position="33"/>
        <end position="52"/>
    </location>
</feature>
<protein>
    <recommendedName>
        <fullName evidence="4 24">Diacylglycerol kinase</fullName>
        <ecNumber evidence="3 24">2.7.1.107</ecNumber>
    </recommendedName>
</protein>
<keyword evidence="12 24" id="KW-0418">Kinase</keyword>
<dbReference type="RefSeq" id="WP_114280500.1">
    <property type="nucleotide sequence ID" value="NZ_QPJY01000008.1"/>
</dbReference>
<dbReference type="CDD" id="cd14264">
    <property type="entry name" value="DAGK_IM"/>
    <property type="match status" value="1"/>
</dbReference>
<dbReference type="EC" id="2.7.1.107" evidence="3 24"/>
<name>A0A369C2S0_9GAMM</name>
<feature type="active site" description="Proton acceptor" evidence="20">
    <location>
        <position position="71"/>
    </location>
</feature>
<evidence type="ECO:0000256" key="17">
    <source>
        <dbReference type="ARBA" id="ARBA00023136"/>
    </source>
</evidence>
<keyword evidence="6" id="KW-0444">Lipid biosynthesis</keyword>
<dbReference type="OrthoDB" id="9796011at2"/>
<feature type="binding site" evidence="21">
    <location>
        <begin position="32"/>
        <end position="36"/>
    </location>
    <ligand>
        <name>substrate</name>
    </ligand>
</feature>
<evidence type="ECO:0000313" key="26">
    <source>
        <dbReference type="Proteomes" id="UP000252707"/>
    </source>
</evidence>
<dbReference type="PANTHER" id="PTHR34299:SF1">
    <property type="entry name" value="DIACYLGLYCEROL KINASE"/>
    <property type="match status" value="1"/>
</dbReference>
<accession>A0A369C2S0</accession>
<evidence type="ECO:0000256" key="5">
    <source>
        <dbReference type="ARBA" id="ARBA00022475"/>
    </source>
</evidence>
<evidence type="ECO:0000256" key="1">
    <source>
        <dbReference type="ARBA" id="ARBA00004429"/>
    </source>
</evidence>
<evidence type="ECO:0000256" key="4">
    <source>
        <dbReference type="ARBA" id="ARBA00017575"/>
    </source>
</evidence>
<comment type="subcellular location">
    <subcellularLocation>
        <location evidence="1 24">Cell inner membrane</location>
        <topology evidence="1 24">Multi-pass membrane protein</topology>
    </subcellularLocation>
</comment>
<evidence type="ECO:0000256" key="23">
    <source>
        <dbReference type="PIRSR" id="PIRSR600829-4"/>
    </source>
</evidence>
<dbReference type="GO" id="GO:0006654">
    <property type="term" value="P:phosphatidic acid biosynthetic process"/>
    <property type="evidence" value="ECO:0007669"/>
    <property type="project" value="InterPro"/>
</dbReference>
<comment type="caution">
    <text evidence="25">The sequence shown here is derived from an EMBL/GenBank/DDBJ whole genome shotgun (WGS) entry which is preliminary data.</text>
</comment>
<dbReference type="GO" id="GO:0004143">
    <property type="term" value="F:ATP-dependent diacylglycerol kinase activity"/>
    <property type="evidence" value="ECO:0007669"/>
    <property type="project" value="UniProtKB-EC"/>
</dbReference>
<evidence type="ECO:0000256" key="9">
    <source>
        <dbReference type="ARBA" id="ARBA00022692"/>
    </source>
</evidence>
<evidence type="ECO:0000256" key="24">
    <source>
        <dbReference type="RuleBase" id="RU363065"/>
    </source>
</evidence>
<feature type="transmembrane region" description="Helical" evidence="24">
    <location>
        <begin position="58"/>
        <end position="77"/>
    </location>
</feature>
<dbReference type="EMBL" id="QPJY01000008">
    <property type="protein sequence ID" value="RCX28083.1"/>
    <property type="molecule type" value="Genomic_DNA"/>
</dbReference>
<keyword evidence="26" id="KW-1185">Reference proteome</keyword>
<keyword evidence="19 24" id="KW-1208">Phospholipid metabolism</keyword>
<feature type="binding site" evidence="21">
    <location>
        <begin position="24"/>
        <end position="27"/>
    </location>
    <ligand>
        <name>substrate</name>
    </ligand>
</feature>